<evidence type="ECO:0000313" key="2">
    <source>
        <dbReference type="EMBL" id="ADH65359.1"/>
    </source>
</evidence>
<evidence type="ECO:0000256" key="1">
    <source>
        <dbReference type="SAM" id="MobiDB-lite"/>
    </source>
</evidence>
<dbReference type="KEGG" id="msv:Mesil_3566"/>
<dbReference type="Proteomes" id="UP000001916">
    <property type="component" value="Plasmid pMESIL02"/>
</dbReference>
<keyword evidence="2" id="KW-0614">Plasmid</keyword>
<proteinExistence type="predicted"/>
<organism evidence="2 3">
    <name type="scientific">Allomeiothermus silvanus (strain ATCC 700542 / DSM 9946 / NBRC 106475 / NCIMB 13440 / VI-R2)</name>
    <name type="common">Thermus silvanus</name>
    <dbReference type="NCBI Taxonomy" id="526227"/>
    <lineage>
        <taxon>Bacteria</taxon>
        <taxon>Thermotogati</taxon>
        <taxon>Deinococcota</taxon>
        <taxon>Deinococci</taxon>
        <taxon>Thermales</taxon>
        <taxon>Thermaceae</taxon>
        <taxon>Allomeiothermus</taxon>
    </lineage>
</organism>
<dbReference type="EMBL" id="CP002044">
    <property type="protein sequence ID" value="ADH65359.1"/>
    <property type="molecule type" value="Genomic_DNA"/>
</dbReference>
<protein>
    <submittedName>
        <fullName evidence="2">Uncharacterized protein</fullName>
    </submittedName>
</protein>
<dbReference type="OrthoDB" id="9990018at2"/>
<dbReference type="HOGENOM" id="CLU_1904233_0_0_0"/>
<evidence type="ECO:0000313" key="3">
    <source>
        <dbReference type="Proteomes" id="UP000001916"/>
    </source>
</evidence>
<reference evidence="2 3" key="1">
    <citation type="journal article" date="2010" name="Stand. Genomic Sci.">
        <title>Complete genome sequence of Meiothermus silvanus type strain (VI-R2).</title>
        <authorList>
            <person name="Sikorski J."/>
            <person name="Tindall B.J."/>
            <person name="Lowry S."/>
            <person name="Lucas S."/>
            <person name="Nolan M."/>
            <person name="Copeland A."/>
            <person name="Glavina Del Rio T."/>
            <person name="Tice H."/>
            <person name="Cheng J.F."/>
            <person name="Han C."/>
            <person name="Pitluck S."/>
            <person name="Liolios K."/>
            <person name="Ivanova N."/>
            <person name="Mavromatis K."/>
            <person name="Mikhailova N."/>
            <person name="Pati A."/>
            <person name="Goodwin L."/>
            <person name="Chen A."/>
            <person name="Palaniappan K."/>
            <person name="Land M."/>
            <person name="Hauser L."/>
            <person name="Chang Y.J."/>
            <person name="Jeffries C.D."/>
            <person name="Rohde M."/>
            <person name="Goker M."/>
            <person name="Woyke T."/>
            <person name="Bristow J."/>
            <person name="Eisen J.A."/>
            <person name="Markowitz V."/>
            <person name="Hugenholtz P."/>
            <person name="Kyrpides N.C."/>
            <person name="Klenk H.P."/>
            <person name="Lapidus A."/>
        </authorList>
    </citation>
    <scope>NUCLEOTIDE SEQUENCE [LARGE SCALE GENOMIC DNA]</scope>
    <source>
        <strain evidence="3">ATCC 700542 / DSM 9946 / VI-R2</strain>
        <plasmid evidence="3">Plasmid pMESIL02</plasmid>
    </source>
</reference>
<feature type="region of interest" description="Disordered" evidence="1">
    <location>
        <begin position="1"/>
        <end position="26"/>
    </location>
</feature>
<keyword evidence="3" id="KW-1185">Reference proteome</keyword>
<sequence length="133" mass="14472">MPKTKAKPKESPPAPPPSPEERQANREAAARLAVWFLSRQAKRRGRIRLVVLREPPVPGGVCVGNTLEGLARLYPNSEVIGVGVDVAALKARWPGASVKEAASLPSPTQEDRWVYYDPSALEGQGGWRLVRPS</sequence>
<name>D7BJK3_ALLS1</name>
<gene>
    <name evidence="2" type="ORF">Mesil_3566</name>
</gene>
<dbReference type="AlphaFoldDB" id="D7BJK3"/>
<dbReference type="RefSeq" id="WP_013159834.1">
    <property type="nucleotide sequence ID" value="NC_014214.1"/>
</dbReference>
<accession>D7BJK3</accession>
<geneLocation type="plasmid" evidence="2 3">
    <name>pMESIL02</name>
</geneLocation>